<sequence length="651" mass="70265">MCGISTCSNFPHTKCHHDLESSSFNLLELAANDDLQGLKQAMEEQDARANECASWYCRQFGSNKMASVERSPIMIAALFGSVKVLRYLLDHLEAHGGDVNSVCGADKVSALHCAMASGTGNMLDVVQLLLTHGADPTLVSLKGLRDADAKLMSQLSQNATTEEASLVTDKASLDKCMNVPLESDAPDWSVNLPDSVSDTSFEDLEESMRNLQDPNSGGSSQNFSSAATWSPKSTGSHASENQDAPPDRAFDVLASDVKSGIYSTDEFRMYSFKVRTCSRAYSHDWTECPFAHPGENARRRDPRRFHYSCVPCPDFRKGACRHGDACEYAHGVFESWLHPAQYRTRQCKDGTNCARKVCFFAHTKEEVRPLYLSTEGGVGTCPSPCASPSSVKPSPFLPGGMNLGQSSPSSVCSSWTQPGLPTLRLPEGISHPSKLRPSLSARDMALVEGQSMRDLISLSAQARINAAVVAASNSSALNSPVRDRKLQSFGLSLSSAANFEDVMYGAVSPRSPLQVGMQSSPRMVSKFHESGVGNAALEELIAAMSSPRHPLSSGGRSMKLGQYDEWGQMQGMASQMGSSSCFSGNMGSSPSAQAEVGFLHRRGMESSACLSPAASREDETWLNWGSPTGKLEWGVSGDDLTRFRKSFSCKA</sequence>
<evidence type="ECO:0000259" key="9">
    <source>
        <dbReference type="PROSITE" id="PS50103"/>
    </source>
</evidence>
<evidence type="ECO:0000256" key="2">
    <source>
        <dbReference type="ARBA" id="ARBA00022737"/>
    </source>
</evidence>
<evidence type="ECO:0000313" key="10">
    <source>
        <dbReference type="EMBL" id="KAI5071940.1"/>
    </source>
</evidence>
<dbReference type="InterPro" id="IPR000571">
    <property type="entry name" value="Znf_CCCH"/>
</dbReference>
<reference evidence="10" key="1">
    <citation type="submission" date="2021-01" db="EMBL/GenBank/DDBJ databases">
        <title>Adiantum capillus-veneris genome.</title>
        <authorList>
            <person name="Fang Y."/>
            <person name="Liao Q."/>
        </authorList>
    </citation>
    <scope>NUCLEOTIDE SEQUENCE</scope>
    <source>
        <strain evidence="10">H3</strain>
        <tissue evidence="10">Leaf</tissue>
    </source>
</reference>
<keyword evidence="6" id="KW-0040">ANK repeat</keyword>
<dbReference type="Gene3D" id="3.30.1370.210">
    <property type="match status" value="1"/>
</dbReference>
<feature type="domain" description="C3H1-type" evidence="9">
    <location>
        <begin position="311"/>
        <end position="333"/>
    </location>
</feature>
<comment type="caution">
    <text evidence="10">The sequence shown here is derived from an EMBL/GenBank/DDBJ whole genome shotgun (WGS) entry which is preliminary data.</text>
</comment>
<dbReference type="InterPro" id="IPR002110">
    <property type="entry name" value="Ankyrin_rpt"/>
</dbReference>
<evidence type="ECO:0000256" key="4">
    <source>
        <dbReference type="ARBA" id="ARBA00022833"/>
    </source>
</evidence>
<dbReference type="InterPro" id="IPR036770">
    <property type="entry name" value="Ankyrin_rpt-contain_sf"/>
</dbReference>
<dbReference type="GO" id="GO:0003677">
    <property type="term" value="F:DNA binding"/>
    <property type="evidence" value="ECO:0007669"/>
    <property type="project" value="UniProtKB-KW"/>
</dbReference>
<dbReference type="Proteomes" id="UP000886520">
    <property type="component" value="Chromosome 13"/>
</dbReference>
<gene>
    <name evidence="10" type="ORF">GOP47_0014191</name>
</gene>
<evidence type="ECO:0000256" key="7">
    <source>
        <dbReference type="PROSITE-ProRule" id="PRU00723"/>
    </source>
</evidence>
<evidence type="ECO:0000256" key="8">
    <source>
        <dbReference type="SAM" id="MobiDB-lite"/>
    </source>
</evidence>
<dbReference type="SUPFAM" id="SSF48403">
    <property type="entry name" value="Ankyrin repeat"/>
    <property type="match status" value="1"/>
</dbReference>
<keyword evidence="2" id="KW-0677">Repeat</keyword>
<dbReference type="SMART" id="SM00356">
    <property type="entry name" value="ZnF_C3H1"/>
    <property type="match status" value="1"/>
</dbReference>
<feature type="region of interest" description="Disordered" evidence="8">
    <location>
        <begin position="202"/>
        <end position="247"/>
    </location>
</feature>
<keyword evidence="1 7" id="KW-0479">Metal-binding</keyword>
<dbReference type="AlphaFoldDB" id="A0A9D4UPY3"/>
<dbReference type="PROSITE" id="PS50297">
    <property type="entry name" value="ANK_REP_REGION"/>
    <property type="match status" value="1"/>
</dbReference>
<keyword evidence="5" id="KW-0238">DNA-binding</keyword>
<dbReference type="PROSITE" id="PS50088">
    <property type="entry name" value="ANK_REPEAT"/>
    <property type="match status" value="1"/>
</dbReference>
<dbReference type="PANTHER" id="PTHR14493:SF50">
    <property type="entry name" value="RING FINGER PROTEIN UNKEMPT"/>
    <property type="match status" value="1"/>
</dbReference>
<dbReference type="PROSITE" id="PS50103">
    <property type="entry name" value="ZF_C3H1"/>
    <property type="match status" value="1"/>
</dbReference>
<name>A0A9D4UPY3_ADICA</name>
<evidence type="ECO:0000256" key="3">
    <source>
        <dbReference type="ARBA" id="ARBA00022771"/>
    </source>
</evidence>
<organism evidence="10 11">
    <name type="scientific">Adiantum capillus-veneris</name>
    <name type="common">Maidenhair fern</name>
    <dbReference type="NCBI Taxonomy" id="13818"/>
    <lineage>
        <taxon>Eukaryota</taxon>
        <taxon>Viridiplantae</taxon>
        <taxon>Streptophyta</taxon>
        <taxon>Embryophyta</taxon>
        <taxon>Tracheophyta</taxon>
        <taxon>Polypodiopsida</taxon>
        <taxon>Polypodiidae</taxon>
        <taxon>Polypodiales</taxon>
        <taxon>Pteridineae</taxon>
        <taxon>Pteridaceae</taxon>
        <taxon>Vittarioideae</taxon>
        <taxon>Adiantum</taxon>
    </lineage>
</organism>
<dbReference type="SMART" id="SM00248">
    <property type="entry name" value="ANK"/>
    <property type="match status" value="2"/>
</dbReference>
<dbReference type="Pfam" id="PF25512">
    <property type="entry name" value="zf-CCCH_AtC3H23"/>
    <property type="match status" value="1"/>
</dbReference>
<feature type="compositionally biased region" description="Polar residues" evidence="8">
    <location>
        <begin position="209"/>
        <end position="242"/>
    </location>
</feature>
<dbReference type="InterPro" id="IPR057444">
    <property type="entry name" value="Znf-CCCH_AtC3H23-like"/>
</dbReference>
<protein>
    <recommendedName>
        <fullName evidence="9">C3H1-type domain-containing protein</fullName>
    </recommendedName>
</protein>
<dbReference type="Gene3D" id="1.25.40.20">
    <property type="entry name" value="Ankyrin repeat-containing domain"/>
    <property type="match status" value="1"/>
</dbReference>
<dbReference type="GO" id="GO:0008270">
    <property type="term" value="F:zinc ion binding"/>
    <property type="evidence" value="ECO:0007669"/>
    <property type="project" value="UniProtKB-KW"/>
</dbReference>
<dbReference type="Pfam" id="PF00642">
    <property type="entry name" value="zf-CCCH"/>
    <property type="match status" value="1"/>
</dbReference>
<feature type="repeat" description="ANK" evidence="6">
    <location>
        <begin position="106"/>
        <end position="141"/>
    </location>
</feature>
<evidence type="ECO:0000256" key="1">
    <source>
        <dbReference type="ARBA" id="ARBA00022723"/>
    </source>
</evidence>
<feature type="zinc finger region" description="C3H1-type" evidence="7">
    <location>
        <begin position="311"/>
        <end position="333"/>
    </location>
</feature>
<dbReference type="Pfam" id="PF12796">
    <property type="entry name" value="Ank_2"/>
    <property type="match status" value="1"/>
</dbReference>
<proteinExistence type="predicted"/>
<dbReference type="InterPro" id="IPR045234">
    <property type="entry name" value="Unkempt-like"/>
</dbReference>
<dbReference type="PANTHER" id="PTHR14493">
    <property type="entry name" value="UNKEMPT FAMILY MEMBER"/>
    <property type="match status" value="1"/>
</dbReference>
<dbReference type="EMBL" id="JABFUD020000013">
    <property type="protein sequence ID" value="KAI5071940.1"/>
    <property type="molecule type" value="Genomic_DNA"/>
</dbReference>
<keyword evidence="11" id="KW-1185">Reference proteome</keyword>
<evidence type="ECO:0000313" key="11">
    <source>
        <dbReference type="Proteomes" id="UP000886520"/>
    </source>
</evidence>
<keyword evidence="3 7" id="KW-0863">Zinc-finger</keyword>
<accession>A0A9D4UPY3</accession>
<dbReference type="GO" id="GO:0010468">
    <property type="term" value="P:regulation of gene expression"/>
    <property type="evidence" value="ECO:0007669"/>
    <property type="project" value="UniProtKB-ARBA"/>
</dbReference>
<evidence type="ECO:0000256" key="5">
    <source>
        <dbReference type="ARBA" id="ARBA00023125"/>
    </source>
</evidence>
<evidence type="ECO:0000256" key="6">
    <source>
        <dbReference type="PROSITE-ProRule" id="PRU00023"/>
    </source>
</evidence>
<dbReference type="OrthoDB" id="410307at2759"/>
<dbReference type="FunFam" id="3.30.1370.210:FF:000009">
    <property type="entry name" value="Zinc finger CCCH domain-containing protein 66"/>
    <property type="match status" value="1"/>
</dbReference>
<keyword evidence="4 7" id="KW-0862">Zinc</keyword>